<evidence type="ECO:0000313" key="5">
    <source>
        <dbReference type="EMBL" id="ALO21169.1"/>
    </source>
</evidence>
<evidence type="ECO:0000256" key="1">
    <source>
        <dbReference type="ARBA" id="ARBA00004229"/>
    </source>
</evidence>
<name>A0A0S2IC59_9CHLO</name>
<gene>
    <name evidence="3 5" type="primary">rps2</name>
</gene>
<feature type="domain" description="TRAM" evidence="4">
    <location>
        <begin position="147"/>
        <end position="212"/>
    </location>
</feature>
<dbReference type="PROSITE" id="PS50926">
    <property type="entry name" value="TRAM"/>
    <property type="match status" value="1"/>
</dbReference>
<organism evidence="5">
    <name type="scientific">Chlamydomonas peterfii</name>
    <dbReference type="NCBI Taxonomy" id="28462"/>
    <lineage>
        <taxon>Eukaryota</taxon>
        <taxon>Viridiplantae</taxon>
        <taxon>Chlorophyta</taxon>
        <taxon>core chlorophytes</taxon>
        <taxon>Chlorophyceae</taxon>
        <taxon>CS clade</taxon>
        <taxon>Chlamydomonadales</taxon>
        <taxon>Chlamydomonadaceae</taxon>
        <taxon>Chlamydomonas</taxon>
    </lineage>
</organism>
<dbReference type="GO" id="GO:0006412">
    <property type="term" value="P:translation"/>
    <property type="evidence" value="ECO:0007669"/>
    <property type="project" value="UniProtKB-UniRule"/>
</dbReference>
<dbReference type="Gene3D" id="3.40.50.10490">
    <property type="entry name" value="Glucose-6-phosphate isomerase like protein, domain 1"/>
    <property type="match status" value="2"/>
</dbReference>
<evidence type="ECO:0000259" key="4">
    <source>
        <dbReference type="PROSITE" id="PS50926"/>
    </source>
</evidence>
<dbReference type="CDD" id="cd01425">
    <property type="entry name" value="RPS2"/>
    <property type="match status" value="2"/>
</dbReference>
<dbReference type="Gene3D" id="2.40.50.140">
    <property type="entry name" value="Nucleic acid-binding proteins"/>
    <property type="match status" value="1"/>
</dbReference>
<geneLocation type="chloroplast" evidence="5"/>
<dbReference type="GO" id="GO:0003735">
    <property type="term" value="F:structural constituent of ribosome"/>
    <property type="evidence" value="ECO:0007669"/>
    <property type="project" value="InterPro"/>
</dbReference>
<dbReference type="Pfam" id="PF00318">
    <property type="entry name" value="Ribosomal_S2"/>
    <property type="match status" value="2"/>
</dbReference>
<dbReference type="SUPFAM" id="SSF52313">
    <property type="entry name" value="Ribosomal protein S2"/>
    <property type="match status" value="2"/>
</dbReference>
<accession>A0A0S2IC59</accession>
<evidence type="ECO:0000256" key="3">
    <source>
        <dbReference type="HAMAP-Rule" id="MF_00291"/>
    </source>
</evidence>
<keyword evidence="5" id="KW-0934">Plastid</keyword>
<keyword evidence="3 5" id="KW-0689">Ribosomal protein</keyword>
<sequence length="1053" mass="117556">MVNTQKNTRNNKAVPKNKVRGAANILQKDSGAGQKKTYKIQKNIVKVPQAIKVGSFYNVKITALSSANLGLNEFTFGFPILIGGLQQANATLGDFVQIKVLKIQKAGAATVRSLTSLGKQTLKSNKLAIAKIVKVVTKNSLNNQVNKTALFTLGPVEVTILKKGPKGSYLSELPGNFKLIVATQTQSLAIGQKVTVKVTRIKKNYAFAMLTAAPANAIDIAVNNGLVKKSKQEKTPDSKYVSASELQGSKFSFILNKKVKRYLKHIVITMQPEDKNMPYQLAELNGGGSGLTNKLQQSWIYNASSSVAAGMSSDASYLQRSWQKVPTILFIKPIGEAKQSLRFGDKVKIQIIKAFKAKSAAQPGKVAQTVGQNGSSFEPNDWSKSTGKLSNMVPNILIGKIIDINPIASMQSKNKKVLVQNTIKQMLNSGMHFGEKAVKCNARMKNYILTARSTNVSTLTAIKNKTVNNKKVPFIYNSSAEQKNKPLIQKGRNVINLLKTRRCLNKALTQLTKYAAKGKTFLFVGTKKAAAGLIARASLFSKKAFFVNTRWLGGMLTNWKTILKSISKIRPILKEKQVIIKDILQKRQSIKSILMEKAFLLKKKSQVVLKKGRQLFQKLQNLNSGVSFESGSAVQNVLASQLISKRKEFVQKGQILFEKRQFLLQKRKQLLSQSTALYQKALVLINNSKAYFAKATLLRQKVRELKALLFVSQYLQTLQQTAKANNNAFYTISYNQYKQLNQNFEYIIPNPPKEILNQIILLITAGSEKNNILPTSSSVSNISQKDSTSGLQKVVILTKLLSQFSSLAPSIKLSIKGLLTSLQKIQTKLVSFQETFKGIVAKMQDFINIKANIVTQLLQIQQRLTSQRNIIRIVKRKFKQILAQKRFIQFLPKLRYLPTPSTKIAQTVQVLMKKIVDPKLKYPIDSIYDPKLLTQSKKVAAMRKKKWQRLEKYLGGISNMTQIAGGRNTQQISNNVAIIIGQQEEINAVRECKKLGIKMFHIVDTNCNPSLADHFIPANDDSRNSIQFILTQFLTRIRLSQKLRKTVAKVKKY</sequence>
<dbReference type="Pfam" id="PF01938">
    <property type="entry name" value="TRAM"/>
    <property type="match status" value="1"/>
</dbReference>
<dbReference type="InterPro" id="IPR001865">
    <property type="entry name" value="Ribosomal_uS2"/>
</dbReference>
<dbReference type="InterPro" id="IPR002792">
    <property type="entry name" value="TRAM_dom"/>
</dbReference>
<comment type="similarity">
    <text evidence="2 3">Belongs to the universal ribosomal protein uS2 family.</text>
</comment>
<keyword evidence="5" id="KW-0150">Chloroplast</keyword>
<reference evidence="5" key="1">
    <citation type="journal article" date="2015" name="BMC Evol. Biol.">
        <title>Chloroplast phylogenomic analysis of chlorophyte green algae identifies a novel lineage sister to the Sphaeropleales (Chlorophyceae).</title>
        <authorList>
            <person name="Lemieux C."/>
            <person name="Vincent A.T."/>
            <person name="Labarre A."/>
            <person name="Otis C."/>
            <person name="Turmel M."/>
        </authorList>
    </citation>
    <scope>NUCLEOTIDE SEQUENCE</scope>
</reference>
<dbReference type="PANTHER" id="PTHR12534:SF0">
    <property type="entry name" value="SMALL RIBOSOMAL SUBUNIT PROTEIN US2M"/>
    <property type="match status" value="1"/>
</dbReference>
<dbReference type="EMBL" id="KT624937">
    <property type="protein sequence ID" value="ALO21169.1"/>
    <property type="molecule type" value="Genomic_DNA"/>
</dbReference>
<keyword evidence="3" id="KW-0687">Ribonucleoprotein</keyword>
<dbReference type="NCBIfam" id="TIGR01011">
    <property type="entry name" value="rpsB_bact"/>
    <property type="match status" value="1"/>
</dbReference>
<dbReference type="InterPro" id="IPR005706">
    <property type="entry name" value="Ribosomal_uS2_bac/mit/plastid"/>
</dbReference>
<proteinExistence type="inferred from homology"/>
<protein>
    <recommendedName>
        <fullName evidence="3">Small ribosomal subunit protein uS2c</fullName>
    </recommendedName>
</protein>
<dbReference type="GO" id="GO:0005763">
    <property type="term" value="C:mitochondrial small ribosomal subunit"/>
    <property type="evidence" value="ECO:0007669"/>
    <property type="project" value="TreeGrafter"/>
</dbReference>
<dbReference type="InterPro" id="IPR012340">
    <property type="entry name" value="NA-bd_OB-fold"/>
</dbReference>
<dbReference type="GO" id="GO:0009507">
    <property type="term" value="C:chloroplast"/>
    <property type="evidence" value="ECO:0007669"/>
    <property type="project" value="UniProtKB-SubCell"/>
</dbReference>
<dbReference type="PANTHER" id="PTHR12534">
    <property type="entry name" value="30S RIBOSOMAL PROTEIN S2 PROKARYOTIC AND ORGANELLAR"/>
    <property type="match status" value="1"/>
</dbReference>
<evidence type="ECO:0000256" key="2">
    <source>
        <dbReference type="ARBA" id="ARBA00006242"/>
    </source>
</evidence>
<dbReference type="InterPro" id="IPR023591">
    <property type="entry name" value="Ribosomal_uS2_flav_dom_sf"/>
</dbReference>
<dbReference type="AlphaFoldDB" id="A0A0S2IC59"/>
<dbReference type="HAMAP" id="MF_00291_B">
    <property type="entry name" value="Ribosomal_uS2_B"/>
    <property type="match status" value="1"/>
</dbReference>
<comment type="subcellular location">
    <subcellularLocation>
        <location evidence="1 3">Plastid</location>
        <location evidence="1 3">Chloroplast</location>
    </subcellularLocation>
</comment>